<protein>
    <recommendedName>
        <fullName evidence="4">Thermopsin</fullName>
    </recommendedName>
</protein>
<name>A0AAX4L2N7_9CREN</name>
<dbReference type="AlphaFoldDB" id="A0AAX4L2N7"/>
<dbReference type="RefSeq" id="WP_338602463.1">
    <property type="nucleotide sequence ID" value="NZ_CP146016.1"/>
</dbReference>
<keyword evidence="1" id="KW-1133">Transmembrane helix</keyword>
<keyword evidence="1" id="KW-0472">Membrane</keyword>
<proteinExistence type="predicted"/>
<accession>A0AAX4L2N7</accession>
<reference evidence="2 3" key="1">
    <citation type="submission" date="2024-02" db="EMBL/GenBank/DDBJ databases">
        <title>STSV induces naive adaptation in Sulfolobus.</title>
        <authorList>
            <person name="Xiang X."/>
            <person name="Song M."/>
        </authorList>
    </citation>
    <scope>NUCLEOTIDE SEQUENCE [LARGE SCALE GENOMIC DNA]</scope>
    <source>
        <strain evidence="2 3">RT2</strain>
    </source>
</reference>
<keyword evidence="3" id="KW-1185">Reference proteome</keyword>
<gene>
    <name evidence="2" type="ORF">V6M85_02265</name>
</gene>
<evidence type="ECO:0008006" key="4">
    <source>
        <dbReference type="Google" id="ProtNLM"/>
    </source>
</evidence>
<dbReference type="GeneID" id="89335555"/>
<organism evidence="2 3">
    <name type="scientific">Sulfolobus tengchongensis</name>
    <dbReference type="NCBI Taxonomy" id="207809"/>
    <lineage>
        <taxon>Archaea</taxon>
        <taxon>Thermoproteota</taxon>
        <taxon>Thermoprotei</taxon>
        <taxon>Sulfolobales</taxon>
        <taxon>Sulfolobaceae</taxon>
        <taxon>Sulfolobus</taxon>
    </lineage>
</organism>
<keyword evidence="1" id="KW-0812">Transmembrane</keyword>
<evidence type="ECO:0000313" key="2">
    <source>
        <dbReference type="EMBL" id="WWQ60927.1"/>
    </source>
</evidence>
<evidence type="ECO:0000256" key="1">
    <source>
        <dbReference type="SAM" id="Phobius"/>
    </source>
</evidence>
<evidence type="ECO:0000313" key="3">
    <source>
        <dbReference type="Proteomes" id="UP001432202"/>
    </source>
</evidence>
<dbReference type="Proteomes" id="UP001432202">
    <property type="component" value="Chromosome"/>
</dbReference>
<dbReference type="EMBL" id="CP146016">
    <property type="protein sequence ID" value="WWQ60927.1"/>
    <property type="molecule type" value="Genomic_DNA"/>
</dbReference>
<feature type="transmembrane region" description="Helical" evidence="1">
    <location>
        <begin position="554"/>
        <end position="574"/>
    </location>
</feature>
<sequence length="577" mass="66267">MRLILIILLLVLVSIIFIPTSHSRVSYVIEIASILPFKVNDTIYSPGTYYFNYRGLINVTFINFYYQSNTSRMHLIGININGTLFNFSSSQLVRIAKIYVTNNFTSVIFNATQLYSTYVSPEYVREFYVIVHDMYGSPVTTGWYLSGELLRIPQGTMYQNGSVRYIITHVYVNGSEKFAFSVNSPLVVNITYLIQYLVNFSRPTTLYVNNSLETLNTEWLSNGTQLVIPQFIYLNKVSRIYTIGNVIGLIYVTKPLFINDTQIMQYYLEVKYPIIAQINNSNYTNLTSNWYNYGTKIFIPQYLPLINGYRLVVYGNVTGIFTIVSPMIINDHEFIQYNLQFPFPLQISVSNGSVYYISNIWVDNGTFVTVNPQIHYINNGTRAIIPRQSFSSPNYGKLNYTIQYLVVANLPVPLSVNGTNVTITTAWFNQGTKIYIYPVYYFNSTVRLVFLNANYRNVTLSFPLNLNVYYIKEYLVNLKGYYSNSTIFNENLWEPYGSIVQIPLQYEYDGVYFQSNSSISQYYVTAPASINIYYYPISTSSGLATSHLSNGIPLIAFITIIIIIITSAFITIAIRRR</sequence>